<keyword evidence="5" id="KW-1185">Reference proteome</keyword>
<evidence type="ECO:0000313" key="5">
    <source>
        <dbReference type="Proteomes" id="UP000054342"/>
    </source>
</evidence>
<dbReference type="InterPro" id="IPR055795">
    <property type="entry name" value="DUF7371"/>
</dbReference>
<evidence type="ECO:0000256" key="1">
    <source>
        <dbReference type="SAM" id="MobiDB-lite"/>
    </source>
</evidence>
<organism evidence="4 5">
    <name type="scientific">Exophiala xenobiotica</name>
    <dbReference type="NCBI Taxonomy" id="348802"/>
    <lineage>
        <taxon>Eukaryota</taxon>
        <taxon>Fungi</taxon>
        <taxon>Dikarya</taxon>
        <taxon>Ascomycota</taxon>
        <taxon>Pezizomycotina</taxon>
        <taxon>Eurotiomycetes</taxon>
        <taxon>Chaetothyriomycetidae</taxon>
        <taxon>Chaetothyriales</taxon>
        <taxon>Herpotrichiellaceae</taxon>
        <taxon>Exophiala</taxon>
    </lineage>
</organism>
<dbReference type="EMBL" id="KN847320">
    <property type="protein sequence ID" value="KIW53997.1"/>
    <property type="molecule type" value="Genomic_DNA"/>
</dbReference>
<dbReference type="AlphaFoldDB" id="A0A0D2CV80"/>
<dbReference type="GeneID" id="25328303"/>
<dbReference type="Proteomes" id="UP000054342">
    <property type="component" value="Unassembled WGS sequence"/>
</dbReference>
<evidence type="ECO:0000313" key="4">
    <source>
        <dbReference type="EMBL" id="KIW53997.1"/>
    </source>
</evidence>
<feature type="signal peptide" evidence="2">
    <location>
        <begin position="1"/>
        <end position="18"/>
    </location>
</feature>
<dbReference type="HOGENOM" id="CLU_494310_0_0_1"/>
<feature type="region of interest" description="Disordered" evidence="1">
    <location>
        <begin position="309"/>
        <end position="348"/>
    </location>
</feature>
<evidence type="ECO:0000259" key="3">
    <source>
        <dbReference type="Pfam" id="PF24086"/>
    </source>
</evidence>
<proteinExistence type="predicted"/>
<feature type="chain" id="PRO_5002240013" description="DUF7371 domain-containing protein" evidence="2">
    <location>
        <begin position="19"/>
        <end position="561"/>
    </location>
</feature>
<keyword evidence="2" id="KW-0732">Signal</keyword>
<accession>A0A0D2CV80</accession>
<gene>
    <name evidence="4" type="ORF">PV05_06395</name>
</gene>
<sequence>MRFGNGLLLGSISALAIAGLLPARHAADTLPPCSTVTVYGTVYATVFIHDTVTVTQTTTQTVTGTPGTVTIVGQDPASVARSMASVDTQQVIEQSQLLPISDKPDPNPTKFTHSVTVSGFEATEISNNGNGGTVFYMSKGTSSTDWSFTPSKSIVAEVTTVTVLPVPQSASNHGKGVNDSNTTVHAQFTSPTGGWNGTYSNTSSWSAATASAGTASRYAAASTITVTNIVATVTQTAASSVSTAPTYAYVPPQYSYAPPKASNDDGIEKRQTCVWISATIGGQEVGWCNNWDGSTTLTYTSWETTVFPTRVPGTGPVGTPSTTPRSSAPSMTATEQSTTQSASSVAPSATICGQTGPFEISFDDLPVFSVANNDTADFPPVFNPYEHFYWGYGWSYVPPPNEPFPPQDGLRLAQFIPSLANNDTGSPNAGQIPPSSFGAGPRASDSVYWFSASSAWVACDNGATDWSQTCDFVATAYQWNNATQTEVVVATQHFSIPPCPNFQGCHLTEINFNYLFYKMTTLSFYANVQGKISIFWLDSLALNWYDNTCQAGLKRISSRKI</sequence>
<name>A0A0D2CV80_9EURO</name>
<feature type="domain" description="DUF7371" evidence="3">
    <location>
        <begin position="355"/>
        <end position="555"/>
    </location>
</feature>
<dbReference type="Pfam" id="PF24086">
    <property type="entry name" value="DUF7371"/>
    <property type="match status" value="1"/>
</dbReference>
<dbReference type="STRING" id="348802.A0A0D2CV80"/>
<dbReference type="RefSeq" id="XP_013314581.1">
    <property type="nucleotide sequence ID" value="XM_013459127.1"/>
</dbReference>
<evidence type="ECO:0000256" key="2">
    <source>
        <dbReference type="SAM" id="SignalP"/>
    </source>
</evidence>
<dbReference type="OrthoDB" id="5385013at2759"/>
<protein>
    <recommendedName>
        <fullName evidence="3">DUF7371 domain-containing protein</fullName>
    </recommendedName>
</protein>
<reference evidence="4 5" key="1">
    <citation type="submission" date="2015-01" db="EMBL/GenBank/DDBJ databases">
        <title>The Genome Sequence of Exophiala xenobiotica CBS118157.</title>
        <authorList>
            <consortium name="The Broad Institute Genomics Platform"/>
            <person name="Cuomo C."/>
            <person name="de Hoog S."/>
            <person name="Gorbushina A."/>
            <person name="Stielow B."/>
            <person name="Teixiera M."/>
            <person name="Abouelleil A."/>
            <person name="Chapman S.B."/>
            <person name="Priest M."/>
            <person name="Young S.K."/>
            <person name="Wortman J."/>
            <person name="Nusbaum C."/>
            <person name="Birren B."/>
        </authorList>
    </citation>
    <scope>NUCLEOTIDE SEQUENCE [LARGE SCALE GENOMIC DNA]</scope>
    <source>
        <strain evidence="4 5">CBS 118157</strain>
    </source>
</reference>